<dbReference type="PROSITE" id="PS50893">
    <property type="entry name" value="ABC_TRANSPORTER_2"/>
    <property type="match status" value="1"/>
</dbReference>
<organism evidence="11 12">
    <name type="scientific">Nocardia jiangsuensis</name>
    <dbReference type="NCBI Taxonomy" id="1691563"/>
    <lineage>
        <taxon>Bacteria</taxon>
        <taxon>Bacillati</taxon>
        <taxon>Actinomycetota</taxon>
        <taxon>Actinomycetes</taxon>
        <taxon>Mycobacteriales</taxon>
        <taxon>Nocardiaceae</taxon>
        <taxon>Nocardia</taxon>
    </lineage>
</organism>
<dbReference type="InterPro" id="IPR017871">
    <property type="entry name" value="ABC_transporter-like_CS"/>
</dbReference>
<keyword evidence="5 11" id="KW-0067">ATP-binding</keyword>
<dbReference type="Proteomes" id="UP001595696">
    <property type="component" value="Unassembled WGS sequence"/>
</dbReference>
<comment type="caution">
    <text evidence="11">The sequence shown here is derived from an EMBL/GenBank/DDBJ whole genome shotgun (WGS) entry which is preliminary data.</text>
</comment>
<evidence type="ECO:0000256" key="8">
    <source>
        <dbReference type="ARBA" id="ARBA00023251"/>
    </source>
</evidence>
<dbReference type="InterPro" id="IPR050763">
    <property type="entry name" value="ABC_transporter_ATP-binding"/>
</dbReference>
<dbReference type="NCBIfam" id="TIGR01188">
    <property type="entry name" value="drrA"/>
    <property type="match status" value="1"/>
</dbReference>
<evidence type="ECO:0000256" key="3">
    <source>
        <dbReference type="ARBA" id="ARBA00022475"/>
    </source>
</evidence>
<dbReference type="RefSeq" id="WP_378617025.1">
    <property type="nucleotide sequence ID" value="NZ_JBHSAX010000033.1"/>
</dbReference>
<feature type="domain" description="ABC transporter" evidence="10">
    <location>
        <begin position="5"/>
        <end position="235"/>
    </location>
</feature>
<keyword evidence="7" id="KW-0472">Membrane</keyword>
<dbReference type="SUPFAM" id="SSF52540">
    <property type="entry name" value="P-loop containing nucleoside triphosphate hydrolases"/>
    <property type="match status" value="1"/>
</dbReference>
<dbReference type="InterPro" id="IPR003439">
    <property type="entry name" value="ABC_transporter-like_ATP-bd"/>
</dbReference>
<dbReference type="PANTHER" id="PTHR42711:SF19">
    <property type="entry name" value="DOXORUBICIN RESISTANCE ATP-BINDING PROTEIN DRRA"/>
    <property type="match status" value="1"/>
</dbReference>
<evidence type="ECO:0000256" key="1">
    <source>
        <dbReference type="ARBA" id="ARBA00004413"/>
    </source>
</evidence>
<evidence type="ECO:0000313" key="12">
    <source>
        <dbReference type="Proteomes" id="UP001595696"/>
    </source>
</evidence>
<dbReference type="InterPro" id="IPR005894">
    <property type="entry name" value="DrrA"/>
</dbReference>
<dbReference type="InterPro" id="IPR027417">
    <property type="entry name" value="P-loop_NTPase"/>
</dbReference>
<name>A0ABV8E3A1_9NOCA</name>
<keyword evidence="6" id="KW-1278">Translocase</keyword>
<dbReference type="InterPro" id="IPR003593">
    <property type="entry name" value="AAA+_ATPase"/>
</dbReference>
<reference evidence="12" key="1">
    <citation type="journal article" date="2019" name="Int. J. Syst. Evol. Microbiol.">
        <title>The Global Catalogue of Microorganisms (GCM) 10K type strain sequencing project: providing services to taxonomists for standard genome sequencing and annotation.</title>
        <authorList>
            <consortium name="The Broad Institute Genomics Platform"/>
            <consortium name="The Broad Institute Genome Sequencing Center for Infectious Disease"/>
            <person name="Wu L."/>
            <person name="Ma J."/>
        </authorList>
    </citation>
    <scope>NUCLEOTIDE SEQUENCE [LARGE SCALE GENOMIC DNA]</scope>
    <source>
        <strain evidence="12">CGMCC 4.7330</strain>
    </source>
</reference>
<gene>
    <name evidence="11" type="ORF">ACFO0B_30725</name>
</gene>
<dbReference type="PANTHER" id="PTHR42711">
    <property type="entry name" value="ABC TRANSPORTER ATP-BINDING PROTEIN"/>
    <property type="match status" value="1"/>
</dbReference>
<dbReference type="PROSITE" id="PS00211">
    <property type="entry name" value="ABC_TRANSPORTER_1"/>
    <property type="match status" value="1"/>
</dbReference>
<evidence type="ECO:0000256" key="5">
    <source>
        <dbReference type="ARBA" id="ARBA00022840"/>
    </source>
</evidence>
<comment type="subcellular location">
    <subcellularLocation>
        <location evidence="1">Cell membrane</location>
        <topology evidence="1">Peripheral membrane protein</topology>
        <orientation evidence="1">Cytoplasmic side</orientation>
    </subcellularLocation>
</comment>
<evidence type="ECO:0000256" key="9">
    <source>
        <dbReference type="ARBA" id="ARBA00049985"/>
    </source>
</evidence>
<evidence type="ECO:0000313" key="11">
    <source>
        <dbReference type="EMBL" id="MFC3966379.1"/>
    </source>
</evidence>
<evidence type="ECO:0000256" key="2">
    <source>
        <dbReference type="ARBA" id="ARBA00022448"/>
    </source>
</evidence>
<keyword evidence="3" id="KW-1003">Cell membrane</keyword>
<dbReference type="GO" id="GO:0005524">
    <property type="term" value="F:ATP binding"/>
    <property type="evidence" value="ECO:0007669"/>
    <property type="project" value="UniProtKB-KW"/>
</dbReference>
<sequence length="315" mass="33332">MTSALSISALHKGFGDQPVLRGLDLEVAAGTVFSLLGPNGAGKTTLIRILATLAAPDRGSARVFGHDVVTEADAVRALIGVTGQYSAVDGVLTARENLRLTGRLLHLPGPELARRSAELLDRFDLSDAADRRTAGFSGGMRRRLDLAMSLMGGPRMVFLDEPTTGLDPRSRRELWAVIQGLAADGATVFLTTQYLEEADQLADRIAVLDNGTVVADGTPEELKQRAPGGHLRLRFGTADELAAARAALPLPDGWRAEPEQLVLALPSDGSAAEVRALLNRCAELGIEVARLTVHTPDLDDVFFALTGHPAPAEAA</sequence>
<accession>A0ABV8E3A1</accession>
<keyword evidence="4" id="KW-0547">Nucleotide-binding</keyword>
<keyword evidence="12" id="KW-1185">Reference proteome</keyword>
<proteinExistence type="inferred from homology"/>
<evidence type="ECO:0000256" key="4">
    <source>
        <dbReference type="ARBA" id="ARBA00022741"/>
    </source>
</evidence>
<comment type="similarity">
    <text evidence="9">Belongs to the ABC transporter superfamily. Drug exporter-1 (DrugE1) (TC 3.A.1.105) family.</text>
</comment>
<dbReference type="Pfam" id="PF00005">
    <property type="entry name" value="ABC_tran"/>
    <property type="match status" value="1"/>
</dbReference>
<protein>
    <submittedName>
        <fullName evidence="11">ATP-binding cassette domain-containing protein</fullName>
    </submittedName>
</protein>
<evidence type="ECO:0000256" key="6">
    <source>
        <dbReference type="ARBA" id="ARBA00022967"/>
    </source>
</evidence>
<keyword evidence="2" id="KW-0813">Transport</keyword>
<dbReference type="Gene3D" id="3.40.50.300">
    <property type="entry name" value="P-loop containing nucleotide triphosphate hydrolases"/>
    <property type="match status" value="1"/>
</dbReference>
<evidence type="ECO:0000256" key="7">
    <source>
        <dbReference type="ARBA" id="ARBA00023136"/>
    </source>
</evidence>
<evidence type="ECO:0000259" key="10">
    <source>
        <dbReference type="PROSITE" id="PS50893"/>
    </source>
</evidence>
<keyword evidence="8" id="KW-0046">Antibiotic resistance</keyword>
<dbReference type="SMART" id="SM00382">
    <property type="entry name" value="AAA"/>
    <property type="match status" value="1"/>
</dbReference>
<dbReference type="EMBL" id="JBHSAX010000033">
    <property type="protein sequence ID" value="MFC3966379.1"/>
    <property type="molecule type" value="Genomic_DNA"/>
</dbReference>